<dbReference type="OrthoDB" id="2361671at2"/>
<evidence type="ECO:0000313" key="1">
    <source>
        <dbReference type="EMBL" id="SNV66552.1"/>
    </source>
</evidence>
<dbReference type="InterPro" id="IPR009256">
    <property type="entry name" value="YqgQ-like"/>
</dbReference>
<dbReference type="Proteomes" id="UP000242084">
    <property type="component" value="Chromosome 1"/>
</dbReference>
<dbReference type="RefSeq" id="WP_095087806.1">
    <property type="nucleotide sequence ID" value="NZ_BMDM01000002.1"/>
</dbReference>
<dbReference type="InterPro" id="IPR023164">
    <property type="entry name" value="YqgQ-like_sf"/>
</dbReference>
<reference evidence="1 2" key="1">
    <citation type="submission" date="2017-06" db="EMBL/GenBank/DDBJ databases">
        <authorList>
            <consortium name="Pathogen Informatics"/>
        </authorList>
    </citation>
    <scope>NUCLEOTIDE SEQUENCE [LARGE SCALE GENOMIC DNA]</scope>
    <source>
        <strain evidence="1 2">NCTC13839</strain>
    </source>
</reference>
<proteinExistence type="predicted"/>
<dbReference type="AlphaFoldDB" id="A0A239Z648"/>
<dbReference type="EMBL" id="LT906462">
    <property type="protein sequence ID" value="SNV66552.1"/>
    <property type="molecule type" value="Genomic_DNA"/>
</dbReference>
<keyword evidence="2" id="KW-1185">Reference proteome</keyword>
<dbReference type="Pfam" id="PF06014">
    <property type="entry name" value="YqgQ-like"/>
    <property type="match status" value="1"/>
</dbReference>
<dbReference type="Gene3D" id="1.10.287.760">
    <property type="entry name" value="YqgQ-like"/>
    <property type="match status" value="1"/>
</dbReference>
<protein>
    <submittedName>
        <fullName evidence="1">Uncharacterized protein conserved in bacteria</fullName>
    </submittedName>
</protein>
<name>A0A239Z648_9STAP</name>
<evidence type="ECO:0000313" key="2">
    <source>
        <dbReference type="Proteomes" id="UP000242084"/>
    </source>
</evidence>
<gene>
    <name evidence="1" type="primary">yqgQ</name>
    <name evidence="1" type="ORF">SAMEA4384403_01223</name>
</gene>
<dbReference type="SUPFAM" id="SSF158379">
    <property type="entry name" value="YqgQ-like"/>
    <property type="match status" value="1"/>
</dbReference>
<accession>A0A239Z648</accession>
<organism evidence="1 2">
    <name type="scientific">Mammaliicoccus stepanovicii</name>
    <dbReference type="NCBI Taxonomy" id="643214"/>
    <lineage>
        <taxon>Bacteria</taxon>
        <taxon>Bacillati</taxon>
        <taxon>Bacillota</taxon>
        <taxon>Bacilli</taxon>
        <taxon>Bacillales</taxon>
        <taxon>Staphylococcaceae</taxon>
        <taxon>Mammaliicoccus</taxon>
    </lineage>
</organism>
<sequence>MINLYDVQQLLKKFGYISYFKDEADQLEMMEQEINSLHKSMLISHETFLQARLIINQRRIEKK</sequence>
<dbReference type="KEGG" id="sste:SAMEA4384403_1223"/>